<evidence type="ECO:0000259" key="10">
    <source>
        <dbReference type="SMART" id="SM00739"/>
    </source>
</evidence>
<dbReference type="InterPro" id="IPR057264">
    <property type="entry name" value="Ribosomal_uL24_C"/>
</dbReference>
<proteinExistence type="inferred from homology"/>
<name>E3CUS4_9BACT</name>
<evidence type="ECO:0000256" key="1">
    <source>
        <dbReference type="ARBA" id="ARBA00010618"/>
    </source>
</evidence>
<evidence type="ECO:0000256" key="6">
    <source>
        <dbReference type="ARBA" id="ARBA00035206"/>
    </source>
</evidence>
<comment type="subunit">
    <text evidence="8">Part of the 50S ribosomal subunit.</text>
</comment>
<dbReference type="EMBL" id="CM001022">
    <property type="protein sequence ID" value="EFQ24050.1"/>
    <property type="molecule type" value="Genomic_DNA"/>
</dbReference>
<dbReference type="STRING" id="584708.Apau_1631"/>
<dbReference type="GO" id="GO:1990904">
    <property type="term" value="C:ribonucleoprotein complex"/>
    <property type="evidence" value="ECO:0007669"/>
    <property type="project" value="UniProtKB-KW"/>
</dbReference>
<evidence type="ECO:0000256" key="5">
    <source>
        <dbReference type="ARBA" id="ARBA00023274"/>
    </source>
</evidence>
<dbReference type="AlphaFoldDB" id="E3CUS4"/>
<accession>E3CUS4</accession>
<keyword evidence="5 8" id="KW-0687">Ribonucleoprotein</keyword>
<keyword evidence="2 8" id="KW-0699">rRNA-binding</keyword>
<comment type="similarity">
    <text evidence="1 8 9">Belongs to the universal ribosomal protein uL24 family.</text>
</comment>
<evidence type="ECO:0000313" key="11">
    <source>
        <dbReference type="EMBL" id="EFQ24050.1"/>
    </source>
</evidence>
<keyword evidence="12" id="KW-1185">Reference proteome</keyword>
<dbReference type="GO" id="GO:0019843">
    <property type="term" value="F:rRNA binding"/>
    <property type="evidence" value="ECO:0007669"/>
    <property type="project" value="UniProtKB-UniRule"/>
</dbReference>
<evidence type="ECO:0000256" key="3">
    <source>
        <dbReference type="ARBA" id="ARBA00022884"/>
    </source>
</evidence>
<dbReference type="GO" id="GO:0003735">
    <property type="term" value="F:structural constituent of ribosome"/>
    <property type="evidence" value="ECO:0007669"/>
    <property type="project" value="InterPro"/>
</dbReference>
<dbReference type="HAMAP" id="MF_01326_B">
    <property type="entry name" value="Ribosomal_uL24_B"/>
    <property type="match status" value="1"/>
</dbReference>
<dbReference type="Gene3D" id="2.30.30.30">
    <property type="match status" value="1"/>
</dbReference>
<dbReference type="GO" id="GO:0005840">
    <property type="term" value="C:ribosome"/>
    <property type="evidence" value="ECO:0007669"/>
    <property type="project" value="UniProtKB-KW"/>
</dbReference>
<dbReference type="PaxDb" id="584708-Apau_1631"/>
<dbReference type="SMART" id="SM00739">
    <property type="entry name" value="KOW"/>
    <property type="match status" value="1"/>
</dbReference>
<sequence>MSMRIKTGDRVYVLSGKDRGKEGKVLRRNVGKDLIVVENVNMVTKSVKPTQKNPKGGLVKQEAALHACKVMLVCPSCGKPTRIGRAFLDNGRKVRVCKKCGEVVDKV</sequence>
<dbReference type="Proteomes" id="UP000005096">
    <property type="component" value="Chromosome"/>
</dbReference>
<dbReference type="RefSeq" id="WP_006301269.1">
    <property type="nucleotide sequence ID" value="NZ_CM001022.1"/>
</dbReference>
<dbReference type="eggNOG" id="COG0198">
    <property type="taxonomic scope" value="Bacteria"/>
</dbReference>
<reference evidence="11 12" key="1">
    <citation type="journal article" date="2010" name="Stand. Genomic Sci.">
        <title>Non-contiguous finished genome sequence of Aminomonas paucivorans type strain (GLU-3).</title>
        <authorList>
            <person name="Pitluck S."/>
            <person name="Yasawong M."/>
            <person name="Held B."/>
            <person name="Lapidus A."/>
            <person name="Nolan M."/>
            <person name="Copeland A."/>
            <person name="Lucas S."/>
            <person name="Del Rio T.G."/>
            <person name="Tice H."/>
            <person name="Cheng J.F."/>
            <person name="Chertkov O."/>
            <person name="Goodwin L."/>
            <person name="Tapia R."/>
            <person name="Han C."/>
            <person name="Liolios K."/>
            <person name="Ivanova N."/>
            <person name="Mavromatis K."/>
            <person name="Ovchinnikova G."/>
            <person name="Pati A."/>
            <person name="Chen A."/>
            <person name="Palaniappan K."/>
            <person name="Land M."/>
            <person name="Hauser L."/>
            <person name="Chang Y.J."/>
            <person name="Jeffries C.D."/>
            <person name="Pukall R."/>
            <person name="Spring S."/>
            <person name="Rohde M."/>
            <person name="Sikorski J."/>
            <person name="Goker M."/>
            <person name="Woyke T."/>
            <person name="Bristow J."/>
            <person name="Eisen J.A."/>
            <person name="Markowitz V."/>
            <person name="Hugenholtz P."/>
            <person name="Kyrpides N.C."/>
            <person name="Klenk H.P."/>
        </authorList>
    </citation>
    <scope>NUCLEOTIDE SEQUENCE [LARGE SCALE GENOMIC DNA]</scope>
    <source>
        <strain evidence="11 12">DSM 12260</strain>
    </source>
</reference>
<dbReference type="InterPro" id="IPR005824">
    <property type="entry name" value="KOW"/>
</dbReference>
<dbReference type="HOGENOM" id="CLU_093315_2_0_0"/>
<dbReference type="InterPro" id="IPR014722">
    <property type="entry name" value="Rib_uL2_dom2"/>
</dbReference>
<dbReference type="OrthoDB" id="9807419at2"/>
<dbReference type="FunFam" id="2.30.30.30:FF:000004">
    <property type="entry name" value="50S ribosomal protein L24"/>
    <property type="match status" value="1"/>
</dbReference>
<dbReference type="InterPro" id="IPR008991">
    <property type="entry name" value="Translation_prot_SH3-like_sf"/>
</dbReference>
<evidence type="ECO:0000313" key="12">
    <source>
        <dbReference type="Proteomes" id="UP000005096"/>
    </source>
</evidence>
<dbReference type="NCBIfam" id="TIGR01079">
    <property type="entry name" value="rplX_bact"/>
    <property type="match status" value="1"/>
</dbReference>
<evidence type="ECO:0000256" key="7">
    <source>
        <dbReference type="ARBA" id="ARBA00058688"/>
    </source>
</evidence>
<evidence type="ECO:0000256" key="8">
    <source>
        <dbReference type="HAMAP-Rule" id="MF_01326"/>
    </source>
</evidence>
<dbReference type="PANTHER" id="PTHR12903">
    <property type="entry name" value="MITOCHONDRIAL RIBOSOMAL PROTEIN L24"/>
    <property type="match status" value="1"/>
</dbReference>
<organism evidence="11 12">
    <name type="scientific">Aminomonas paucivorans DSM 12260</name>
    <dbReference type="NCBI Taxonomy" id="584708"/>
    <lineage>
        <taxon>Bacteria</taxon>
        <taxon>Thermotogati</taxon>
        <taxon>Synergistota</taxon>
        <taxon>Synergistia</taxon>
        <taxon>Synergistales</taxon>
        <taxon>Synergistaceae</taxon>
        <taxon>Aminomonas</taxon>
    </lineage>
</organism>
<dbReference type="InterPro" id="IPR003256">
    <property type="entry name" value="Ribosomal_uL24"/>
</dbReference>
<dbReference type="PROSITE" id="PS01108">
    <property type="entry name" value="RIBOSOMAL_L24"/>
    <property type="match status" value="1"/>
</dbReference>
<gene>
    <name evidence="8" type="primary">rplX</name>
    <name evidence="11" type="ORF">Apau_1631</name>
</gene>
<keyword evidence="3 8" id="KW-0694">RNA-binding</keyword>
<dbReference type="GO" id="GO:0006412">
    <property type="term" value="P:translation"/>
    <property type="evidence" value="ECO:0007669"/>
    <property type="project" value="UniProtKB-UniRule"/>
</dbReference>
<dbReference type="InterPro" id="IPR005825">
    <property type="entry name" value="Ribosomal_uL24_CS"/>
</dbReference>
<keyword evidence="4 8" id="KW-0689">Ribosomal protein</keyword>
<protein>
    <recommendedName>
        <fullName evidence="6 8">Large ribosomal subunit protein uL24</fullName>
    </recommendedName>
</protein>
<feature type="domain" description="KOW" evidence="10">
    <location>
        <begin position="4"/>
        <end position="31"/>
    </location>
</feature>
<dbReference type="SUPFAM" id="SSF50104">
    <property type="entry name" value="Translation proteins SH3-like domain"/>
    <property type="match status" value="1"/>
</dbReference>
<evidence type="ECO:0000256" key="2">
    <source>
        <dbReference type="ARBA" id="ARBA00022730"/>
    </source>
</evidence>
<dbReference type="Pfam" id="PF00467">
    <property type="entry name" value="KOW"/>
    <property type="match status" value="1"/>
</dbReference>
<comment type="function">
    <text evidence="8">One of two assembly initiator proteins, it binds directly to the 5'-end of the 23S rRNA, where it nucleates assembly of the 50S subunit.</text>
</comment>
<dbReference type="InterPro" id="IPR041988">
    <property type="entry name" value="Ribosomal_uL24_KOW"/>
</dbReference>
<dbReference type="CDD" id="cd06089">
    <property type="entry name" value="KOW_RPL26"/>
    <property type="match status" value="1"/>
</dbReference>
<evidence type="ECO:0000256" key="9">
    <source>
        <dbReference type="RuleBase" id="RU003477"/>
    </source>
</evidence>
<comment type="function">
    <text evidence="7 8">One of the proteins that surrounds the polypeptide exit tunnel on the outside of the subunit.</text>
</comment>
<evidence type="ECO:0000256" key="4">
    <source>
        <dbReference type="ARBA" id="ARBA00022980"/>
    </source>
</evidence>
<dbReference type="Pfam" id="PF17136">
    <property type="entry name" value="ribosomal_L24"/>
    <property type="match status" value="1"/>
</dbReference>